<evidence type="ECO:0000259" key="1">
    <source>
        <dbReference type="PROSITE" id="PS50801"/>
    </source>
</evidence>
<dbReference type="Proteomes" id="UP000195105">
    <property type="component" value="Unassembled WGS sequence"/>
</dbReference>
<organism evidence="2 3">
    <name type="scientific">Streptomyces swartbergensis</name>
    <dbReference type="NCBI Taxonomy" id="487165"/>
    <lineage>
        <taxon>Bacteria</taxon>
        <taxon>Bacillati</taxon>
        <taxon>Actinomycetota</taxon>
        <taxon>Actinomycetes</taxon>
        <taxon>Kitasatosporales</taxon>
        <taxon>Streptomycetaceae</taxon>
        <taxon>Streptomyces</taxon>
    </lineage>
</organism>
<dbReference type="InterPro" id="IPR036513">
    <property type="entry name" value="STAS_dom_sf"/>
</dbReference>
<comment type="caution">
    <text evidence="2">The sequence shown here is derived from an EMBL/GenBank/DDBJ whole genome shotgun (WGS) entry which is preliminary data.</text>
</comment>
<dbReference type="AlphaFoldDB" id="A0A243QAC6"/>
<dbReference type="InterPro" id="IPR058548">
    <property type="entry name" value="MlaB-like_STAS"/>
</dbReference>
<dbReference type="PROSITE" id="PS50801">
    <property type="entry name" value="STAS"/>
    <property type="match status" value="1"/>
</dbReference>
<reference evidence="2 3" key="1">
    <citation type="submission" date="2017-05" db="EMBL/GenBank/DDBJ databases">
        <title>Biotechnological potential of actinobacteria isolated from South African environments.</title>
        <authorList>
            <person name="Le Roes-Hill M."/>
            <person name="Prins A."/>
            <person name="Durrell K.A."/>
        </authorList>
    </citation>
    <scope>NUCLEOTIDE SEQUENCE [LARGE SCALE GENOMIC DNA]</scope>
    <source>
        <strain evidence="2 3">HMC13</strain>
    </source>
</reference>
<dbReference type="Gene3D" id="3.30.750.24">
    <property type="entry name" value="STAS domain"/>
    <property type="match status" value="1"/>
</dbReference>
<evidence type="ECO:0000313" key="2">
    <source>
        <dbReference type="EMBL" id="OUC78612.1"/>
    </source>
</evidence>
<dbReference type="GO" id="GO:0043856">
    <property type="term" value="F:anti-sigma factor antagonist activity"/>
    <property type="evidence" value="ECO:0007669"/>
    <property type="project" value="TreeGrafter"/>
</dbReference>
<sequence>MPQRLRTEARCTDASAGLRSRTVDLRSRGRNPDEVNFAPGKRPQERLRVSSTAVAGRTVVTVVGEIDHETAGRLGDDLKAAVLSGARRVEVDFSRVGFCDCAGLNVLLAARIHCQGLGVGFSVSGPVAPAVARLFRLADTDALLLVSQAA</sequence>
<proteinExistence type="predicted"/>
<keyword evidence="3" id="KW-1185">Reference proteome</keyword>
<protein>
    <recommendedName>
        <fullName evidence="1">STAS domain-containing protein</fullName>
    </recommendedName>
</protein>
<gene>
    <name evidence="2" type="ORF">CA983_43575</name>
</gene>
<name>A0A243QAC6_9ACTN</name>
<dbReference type="Pfam" id="PF13466">
    <property type="entry name" value="STAS_2"/>
    <property type="match status" value="1"/>
</dbReference>
<dbReference type="PANTHER" id="PTHR33495:SF2">
    <property type="entry name" value="ANTI-SIGMA FACTOR ANTAGONIST TM_1081-RELATED"/>
    <property type="match status" value="1"/>
</dbReference>
<dbReference type="CDD" id="cd07043">
    <property type="entry name" value="STAS_anti-anti-sigma_factors"/>
    <property type="match status" value="1"/>
</dbReference>
<evidence type="ECO:0000313" key="3">
    <source>
        <dbReference type="Proteomes" id="UP000195105"/>
    </source>
</evidence>
<dbReference type="PANTHER" id="PTHR33495">
    <property type="entry name" value="ANTI-SIGMA FACTOR ANTAGONIST TM_1081-RELATED-RELATED"/>
    <property type="match status" value="1"/>
</dbReference>
<dbReference type="InterPro" id="IPR002645">
    <property type="entry name" value="STAS_dom"/>
</dbReference>
<dbReference type="SUPFAM" id="SSF52091">
    <property type="entry name" value="SpoIIaa-like"/>
    <property type="match status" value="1"/>
</dbReference>
<accession>A0A243QAC6</accession>
<dbReference type="EMBL" id="NGFN01000703">
    <property type="protein sequence ID" value="OUC78612.1"/>
    <property type="molecule type" value="Genomic_DNA"/>
</dbReference>
<feature type="domain" description="STAS" evidence="1">
    <location>
        <begin position="47"/>
        <end position="150"/>
    </location>
</feature>